<evidence type="ECO:0000313" key="1">
    <source>
        <dbReference type="EMBL" id="KAH6941315.1"/>
    </source>
</evidence>
<keyword evidence="2" id="KW-1185">Reference proteome</keyword>
<proteinExistence type="predicted"/>
<accession>A0ACB7T2Z9</accession>
<dbReference type="Proteomes" id="UP000821845">
    <property type="component" value="Chromosome 11"/>
</dbReference>
<dbReference type="EMBL" id="CM023491">
    <property type="protein sequence ID" value="KAH6941315.1"/>
    <property type="molecule type" value="Genomic_DNA"/>
</dbReference>
<comment type="caution">
    <text evidence="1">The sequence shown here is derived from an EMBL/GenBank/DDBJ whole genome shotgun (WGS) entry which is preliminary data.</text>
</comment>
<organism evidence="1 2">
    <name type="scientific">Hyalomma asiaticum</name>
    <name type="common">Tick</name>
    <dbReference type="NCBI Taxonomy" id="266040"/>
    <lineage>
        <taxon>Eukaryota</taxon>
        <taxon>Metazoa</taxon>
        <taxon>Ecdysozoa</taxon>
        <taxon>Arthropoda</taxon>
        <taxon>Chelicerata</taxon>
        <taxon>Arachnida</taxon>
        <taxon>Acari</taxon>
        <taxon>Parasitiformes</taxon>
        <taxon>Ixodida</taxon>
        <taxon>Ixodoidea</taxon>
        <taxon>Ixodidae</taxon>
        <taxon>Hyalomminae</taxon>
        <taxon>Hyalomma</taxon>
    </lineage>
</organism>
<protein>
    <submittedName>
        <fullName evidence="1">Uncharacterized protein</fullName>
    </submittedName>
</protein>
<evidence type="ECO:0000313" key="2">
    <source>
        <dbReference type="Proteomes" id="UP000821845"/>
    </source>
</evidence>
<sequence length="68" mass="7458">MLRSDRVPSRPNEIIWVPAHTPHPGNKAADSIAGDSSNRASTPPSGMDTRDALLTYYDTTLNFPHLRA</sequence>
<name>A0ACB7T2Z9_HYAAI</name>
<gene>
    <name evidence="1" type="ORF">HPB50_016168</name>
</gene>
<reference evidence="1" key="1">
    <citation type="submission" date="2020-05" db="EMBL/GenBank/DDBJ databases">
        <title>Large-scale comparative analyses of tick genomes elucidate their genetic diversity and vector capacities.</title>
        <authorList>
            <person name="Jia N."/>
            <person name="Wang J."/>
            <person name="Shi W."/>
            <person name="Du L."/>
            <person name="Sun Y."/>
            <person name="Zhan W."/>
            <person name="Jiang J."/>
            <person name="Wang Q."/>
            <person name="Zhang B."/>
            <person name="Ji P."/>
            <person name="Sakyi L.B."/>
            <person name="Cui X."/>
            <person name="Yuan T."/>
            <person name="Jiang B."/>
            <person name="Yang W."/>
            <person name="Lam T.T.-Y."/>
            <person name="Chang Q."/>
            <person name="Ding S."/>
            <person name="Wang X."/>
            <person name="Zhu J."/>
            <person name="Ruan X."/>
            <person name="Zhao L."/>
            <person name="Wei J."/>
            <person name="Que T."/>
            <person name="Du C."/>
            <person name="Cheng J."/>
            <person name="Dai P."/>
            <person name="Han X."/>
            <person name="Huang E."/>
            <person name="Gao Y."/>
            <person name="Liu J."/>
            <person name="Shao H."/>
            <person name="Ye R."/>
            <person name="Li L."/>
            <person name="Wei W."/>
            <person name="Wang X."/>
            <person name="Wang C."/>
            <person name="Yang T."/>
            <person name="Huo Q."/>
            <person name="Li W."/>
            <person name="Guo W."/>
            <person name="Chen H."/>
            <person name="Zhou L."/>
            <person name="Ni X."/>
            <person name="Tian J."/>
            <person name="Zhou Y."/>
            <person name="Sheng Y."/>
            <person name="Liu T."/>
            <person name="Pan Y."/>
            <person name="Xia L."/>
            <person name="Li J."/>
            <person name="Zhao F."/>
            <person name="Cao W."/>
        </authorList>
    </citation>
    <scope>NUCLEOTIDE SEQUENCE</scope>
    <source>
        <strain evidence="1">Hyas-2018</strain>
    </source>
</reference>